<dbReference type="EMBL" id="JAWZSR010000004">
    <property type="protein sequence ID" value="MDX8046285.1"/>
    <property type="molecule type" value="Genomic_DNA"/>
</dbReference>
<comment type="caution">
    <text evidence="1">The sequence shown here is derived from an EMBL/GenBank/DDBJ whole genome shotgun (WGS) entry which is preliminary data.</text>
</comment>
<protein>
    <submittedName>
        <fullName evidence="1">DUF5316 domain-containing protein</fullName>
    </submittedName>
</protein>
<evidence type="ECO:0000313" key="2">
    <source>
        <dbReference type="Proteomes" id="UP001277972"/>
    </source>
</evidence>
<accession>A0ACC6M5M4</accession>
<keyword evidence="2" id="KW-1185">Reference proteome</keyword>
<gene>
    <name evidence="1" type="ORF">SH601_09800</name>
</gene>
<organism evidence="1 2">
    <name type="scientific">Gracilibacillus pellucidus</name>
    <dbReference type="NCBI Taxonomy" id="3095368"/>
    <lineage>
        <taxon>Bacteria</taxon>
        <taxon>Bacillati</taxon>
        <taxon>Bacillota</taxon>
        <taxon>Bacilli</taxon>
        <taxon>Bacillales</taxon>
        <taxon>Bacillaceae</taxon>
        <taxon>Gracilibacillus</taxon>
    </lineage>
</organism>
<name>A0ACC6M5M4_9BACI</name>
<proteinExistence type="predicted"/>
<sequence>MTKYSWLFGTTIALCSLVIGLLLNDWQMTIAISGIAFLAPLFLVALLTGVFNRGDKIRANYHTESREDRDEKHQWIKNLVCISIPNLFVTFIILGSLYLLS</sequence>
<dbReference type="Proteomes" id="UP001277972">
    <property type="component" value="Unassembled WGS sequence"/>
</dbReference>
<evidence type="ECO:0000313" key="1">
    <source>
        <dbReference type="EMBL" id="MDX8046285.1"/>
    </source>
</evidence>
<reference evidence="1" key="1">
    <citation type="submission" date="2023-11" db="EMBL/GenBank/DDBJ databases">
        <title>Gracilibacillus pellucida a moderately halophilic bacterium isolated from saline soil in Xinjiang province.</title>
        <authorList>
            <person name="Zhang Z."/>
            <person name="Tan F."/>
            <person name="Wang Y."/>
            <person name="Xia M."/>
        </authorList>
    </citation>
    <scope>NUCLEOTIDE SEQUENCE</scope>
    <source>
        <strain evidence="1">S3-1-1</strain>
    </source>
</reference>